<keyword evidence="1" id="KW-0472">Membrane</keyword>
<reference evidence="2" key="1">
    <citation type="journal article" date="2020" name="Nature">
        <title>Giant virus diversity and host interactions through global metagenomics.</title>
        <authorList>
            <person name="Schulz F."/>
            <person name="Roux S."/>
            <person name="Paez-Espino D."/>
            <person name="Jungbluth S."/>
            <person name="Walsh D.A."/>
            <person name="Denef V.J."/>
            <person name="McMahon K.D."/>
            <person name="Konstantinidis K.T."/>
            <person name="Eloe-Fadrosh E.A."/>
            <person name="Kyrpides N.C."/>
            <person name="Woyke T."/>
        </authorList>
    </citation>
    <scope>NUCLEOTIDE SEQUENCE</scope>
    <source>
        <strain evidence="2">GVMAG-M-3300021354-14</strain>
    </source>
</reference>
<feature type="transmembrane region" description="Helical" evidence="1">
    <location>
        <begin position="209"/>
        <end position="236"/>
    </location>
</feature>
<proteinExistence type="predicted"/>
<name>A0A6C0CKI5_9ZZZZ</name>
<keyword evidence="1" id="KW-0812">Transmembrane</keyword>
<dbReference type="AlphaFoldDB" id="A0A6C0CKI5"/>
<evidence type="ECO:0008006" key="3">
    <source>
        <dbReference type="Google" id="ProtNLM"/>
    </source>
</evidence>
<evidence type="ECO:0000256" key="1">
    <source>
        <dbReference type="SAM" id="Phobius"/>
    </source>
</evidence>
<dbReference type="EMBL" id="MN739448">
    <property type="protein sequence ID" value="QHT04971.1"/>
    <property type="molecule type" value="Genomic_DNA"/>
</dbReference>
<feature type="transmembrane region" description="Helical" evidence="1">
    <location>
        <begin position="107"/>
        <end position="128"/>
    </location>
</feature>
<keyword evidence="1" id="KW-1133">Transmembrane helix</keyword>
<feature type="transmembrane region" description="Helical" evidence="1">
    <location>
        <begin position="140"/>
        <end position="157"/>
    </location>
</feature>
<protein>
    <recommendedName>
        <fullName evidence="3">RING-type domain-containing protein</fullName>
    </recommendedName>
</protein>
<organism evidence="2">
    <name type="scientific">viral metagenome</name>
    <dbReference type="NCBI Taxonomy" id="1070528"/>
    <lineage>
        <taxon>unclassified sequences</taxon>
        <taxon>metagenomes</taxon>
        <taxon>organismal metagenomes</taxon>
    </lineage>
</organism>
<evidence type="ECO:0000313" key="2">
    <source>
        <dbReference type="EMBL" id="QHT04971.1"/>
    </source>
</evidence>
<accession>A0A6C0CKI5</accession>
<feature type="transmembrane region" description="Helical" evidence="1">
    <location>
        <begin position="177"/>
        <end position="197"/>
    </location>
</feature>
<sequence length="242" mass="27690">MPGEKLPIIPSEDDVCLICQESSGIRLDKCTDYKCQCRGMFFHEPCYDPFKGSPCPICRNPQIRINVEVPVEIHAGIQVEIQAGMVDIQRRLRQMNEEQRQLRETKITLYMIGPLFIAAYITTIVYAILACSEWQTYSDFQRVTLVALIVTNVYLIFQIMYTIAKPERWLLHSKSKLNTFLQVIILCVAVISMFVYFQDPEVYNLKVATGITAIITICSIGIVFVLVFVVGMMAACEYMFQI</sequence>